<dbReference type="InterPro" id="IPR000719">
    <property type="entry name" value="Prot_kinase_dom"/>
</dbReference>
<organism evidence="3 4">
    <name type="scientific">Ephemerocybe angulata</name>
    <dbReference type="NCBI Taxonomy" id="980116"/>
    <lineage>
        <taxon>Eukaryota</taxon>
        <taxon>Fungi</taxon>
        <taxon>Dikarya</taxon>
        <taxon>Basidiomycota</taxon>
        <taxon>Agaricomycotina</taxon>
        <taxon>Agaricomycetes</taxon>
        <taxon>Agaricomycetidae</taxon>
        <taxon>Agaricales</taxon>
        <taxon>Agaricineae</taxon>
        <taxon>Psathyrellaceae</taxon>
        <taxon>Ephemerocybe</taxon>
    </lineage>
</organism>
<dbReference type="Proteomes" id="UP000541558">
    <property type="component" value="Unassembled WGS sequence"/>
</dbReference>
<dbReference type="SUPFAM" id="SSF56112">
    <property type="entry name" value="Protein kinase-like (PK-like)"/>
    <property type="match status" value="1"/>
</dbReference>
<dbReference type="GO" id="GO:0005524">
    <property type="term" value="F:ATP binding"/>
    <property type="evidence" value="ECO:0007669"/>
    <property type="project" value="InterPro"/>
</dbReference>
<accession>A0A8H5CCU6</accession>
<feature type="domain" description="Protein kinase" evidence="2">
    <location>
        <begin position="1"/>
        <end position="102"/>
    </location>
</feature>
<protein>
    <recommendedName>
        <fullName evidence="2">Protein kinase domain-containing protein</fullName>
    </recommendedName>
</protein>
<reference evidence="3 4" key="1">
    <citation type="journal article" date="2020" name="ISME J.">
        <title>Uncovering the hidden diversity of litter-decomposition mechanisms in mushroom-forming fungi.</title>
        <authorList>
            <person name="Floudas D."/>
            <person name="Bentzer J."/>
            <person name="Ahren D."/>
            <person name="Johansson T."/>
            <person name="Persson P."/>
            <person name="Tunlid A."/>
        </authorList>
    </citation>
    <scope>NUCLEOTIDE SEQUENCE [LARGE SCALE GENOMIC DNA]</scope>
    <source>
        <strain evidence="3 4">CBS 175.51</strain>
    </source>
</reference>
<evidence type="ECO:0000259" key="2">
    <source>
        <dbReference type="PROSITE" id="PS50011"/>
    </source>
</evidence>
<proteinExistence type="predicted"/>
<keyword evidence="4" id="KW-1185">Reference proteome</keyword>
<evidence type="ECO:0000313" key="3">
    <source>
        <dbReference type="EMBL" id="KAF5339365.1"/>
    </source>
</evidence>
<dbReference type="InterPro" id="IPR011009">
    <property type="entry name" value="Kinase-like_dom_sf"/>
</dbReference>
<gene>
    <name evidence="3" type="ORF">D9611_009764</name>
</gene>
<evidence type="ECO:0000256" key="1">
    <source>
        <dbReference type="SAM" id="MobiDB-lite"/>
    </source>
</evidence>
<comment type="caution">
    <text evidence="3">The sequence shown here is derived from an EMBL/GenBank/DDBJ whole genome shotgun (WGS) entry which is preliminary data.</text>
</comment>
<dbReference type="EMBL" id="JAACJK010000008">
    <property type="protein sequence ID" value="KAF5339365.1"/>
    <property type="molecule type" value="Genomic_DNA"/>
</dbReference>
<feature type="region of interest" description="Disordered" evidence="1">
    <location>
        <begin position="80"/>
        <end position="102"/>
    </location>
</feature>
<evidence type="ECO:0000313" key="4">
    <source>
        <dbReference type="Proteomes" id="UP000541558"/>
    </source>
</evidence>
<dbReference type="PROSITE" id="PS50011">
    <property type="entry name" value="PROTEIN_KINASE_DOM"/>
    <property type="match status" value="1"/>
</dbReference>
<name>A0A8H5CCU6_9AGAR</name>
<dbReference type="Gene3D" id="1.10.510.10">
    <property type="entry name" value="Transferase(Phosphotransferase) domain 1"/>
    <property type="match status" value="1"/>
</dbReference>
<dbReference type="OrthoDB" id="538607at2759"/>
<dbReference type="GO" id="GO:0004672">
    <property type="term" value="F:protein kinase activity"/>
    <property type="evidence" value="ECO:0007669"/>
    <property type="project" value="InterPro"/>
</dbReference>
<dbReference type="AlphaFoldDB" id="A0A8H5CCU6"/>
<sequence length="102" mass="11255">MGDQGSPLLTDIGLWRLESHPLSYSEDASLYKSRWMASELMDPRIAKVDGGIMNGEDSEPDTRSDVYSFGMTALELSAPLRKGNVPSDTRVPRLSTMKSGEF</sequence>